<keyword evidence="2" id="KW-1185">Reference proteome</keyword>
<gene>
    <name evidence="1" type="ORF">BB776_03610</name>
</gene>
<evidence type="ECO:0000313" key="2">
    <source>
        <dbReference type="Proteomes" id="UP000242153"/>
    </source>
</evidence>
<organism evidence="1 2">
    <name type="scientific">Planococcus salinarum</name>
    <dbReference type="NCBI Taxonomy" id="622695"/>
    <lineage>
        <taxon>Bacteria</taxon>
        <taxon>Bacillati</taxon>
        <taxon>Bacillota</taxon>
        <taxon>Bacilli</taxon>
        <taxon>Bacillales</taxon>
        <taxon>Caryophanaceae</taxon>
        <taxon>Planococcus</taxon>
    </lineage>
</organism>
<sequence length="74" mass="8206">MVCVAAAAADPPLLLFSLAKPALFPGKSCDRTSLGADRTPDDWNRTSYADNRTSLTQYRTLDEMVQYLIVKKNL</sequence>
<name>A0ABX3D041_9BACL</name>
<accession>A0ABX3D041</accession>
<proteinExistence type="predicted"/>
<evidence type="ECO:0000313" key="1">
    <source>
        <dbReference type="EMBL" id="OHX51130.1"/>
    </source>
</evidence>
<dbReference type="Proteomes" id="UP000242153">
    <property type="component" value="Unassembled WGS sequence"/>
</dbReference>
<dbReference type="EMBL" id="MBQG01000103">
    <property type="protein sequence ID" value="OHX51130.1"/>
    <property type="molecule type" value="Genomic_DNA"/>
</dbReference>
<reference evidence="1" key="1">
    <citation type="submission" date="2016-07" db="EMBL/GenBank/DDBJ databases">
        <title>Draft genome Planococcus salivarum.</title>
        <authorList>
            <person name="See-Too W.S."/>
        </authorList>
    </citation>
    <scope>NUCLEOTIDE SEQUENCE [LARGE SCALE GENOMIC DNA]</scope>
    <source>
        <strain evidence="1">DSM 23820</strain>
    </source>
</reference>
<protein>
    <submittedName>
        <fullName evidence="1">Uncharacterized protein</fullName>
    </submittedName>
</protein>
<comment type="caution">
    <text evidence="1">The sequence shown here is derived from an EMBL/GenBank/DDBJ whole genome shotgun (WGS) entry which is preliminary data.</text>
</comment>